<dbReference type="AlphaFoldDB" id="A0A2D0NFW2"/>
<evidence type="ECO:0000313" key="3">
    <source>
        <dbReference type="Proteomes" id="UP000223913"/>
    </source>
</evidence>
<organism evidence="2 3">
    <name type="scientific">Flavilitoribacter nigricans (strain ATCC 23147 / DSM 23189 / NBRC 102662 / NCIMB 1420 / SS-2)</name>
    <name type="common">Lewinella nigricans</name>
    <dbReference type="NCBI Taxonomy" id="1122177"/>
    <lineage>
        <taxon>Bacteria</taxon>
        <taxon>Pseudomonadati</taxon>
        <taxon>Bacteroidota</taxon>
        <taxon>Saprospiria</taxon>
        <taxon>Saprospirales</taxon>
        <taxon>Lewinellaceae</taxon>
        <taxon>Flavilitoribacter</taxon>
    </lineage>
</organism>
<feature type="transmembrane region" description="Helical" evidence="1">
    <location>
        <begin position="249"/>
        <end position="269"/>
    </location>
</feature>
<dbReference type="Proteomes" id="UP000223913">
    <property type="component" value="Unassembled WGS sequence"/>
</dbReference>
<feature type="transmembrane region" description="Helical" evidence="1">
    <location>
        <begin position="180"/>
        <end position="201"/>
    </location>
</feature>
<name>A0A2D0NFW2_FLAN2</name>
<protein>
    <submittedName>
        <fullName evidence="2">Uncharacterized protein</fullName>
    </submittedName>
</protein>
<feature type="transmembrane region" description="Helical" evidence="1">
    <location>
        <begin position="61"/>
        <end position="87"/>
    </location>
</feature>
<keyword evidence="1" id="KW-1133">Transmembrane helix</keyword>
<dbReference type="OrthoDB" id="1491387at2"/>
<evidence type="ECO:0000256" key="1">
    <source>
        <dbReference type="SAM" id="Phobius"/>
    </source>
</evidence>
<sequence length="438" mass="51294">MDNQPSAAPNTPEWLKKLEEESWQAELIISGLAIYGTMQLPDLVEWLMDWSLASLEQSYFLLLYLFFTYLGLGAYMLIFIFIAHLVLRTVWIGLLGLNSVFPMGINENSETYSKNFLQQFKTDHSGEKSRIRQLDDVCSILFGFGAQLVMIFMAINLDIVVVGGIWYLLESFFGPTVSSIFGLIFLLTFLAYTVLFLISNTKKWRDKPFIKKWQYPIYKRASGIYLHLFAKPASYLGMIFQTNLSMKRYAGMVVLIMIFVLFFFGSRFFNYRFLSFMKSERLYEHFDRSDRLIPEHYANLRTDDRRLLSLELESDVISGDLLRVFVPMLSSESDIRQELCGDFDPVGSSREKSEQWRAYYTDCYQQMHRFYVNDSLYREPEMIKYIHPNQDEHGILVYLPTANFRSGRNLLRVEKIGPERDSVFRQIQAVFWLEQAGD</sequence>
<reference evidence="2 3" key="1">
    <citation type="submission" date="2017-10" db="EMBL/GenBank/DDBJ databases">
        <title>The draft genome sequence of Lewinella nigricans NBRC 102662.</title>
        <authorList>
            <person name="Wang K."/>
        </authorList>
    </citation>
    <scope>NUCLEOTIDE SEQUENCE [LARGE SCALE GENOMIC DNA]</scope>
    <source>
        <strain evidence="2 3">NBRC 102662</strain>
    </source>
</reference>
<keyword evidence="3" id="KW-1185">Reference proteome</keyword>
<keyword evidence="1" id="KW-0472">Membrane</keyword>
<keyword evidence="1" id="KW-0812">Transmembrane</keyword>
<evidence type="ECO:0000313" key="2">
    <source>
        <dbReference type="EMBL" id="PHN07392.1"/>
    </source>
</evidence>
<feature type="transmembrane region" description="Helical" evidence="1">
    <location>
        <begin position="222"/>
        <end position="243"/>
    </location>
</feature>
<feature type="transmembrane region" description="Helical" evidence="1">
    <location>
        <begin position="140"/>
        <end position="168"/>
    </location>
</feature>
<dbReference type="EMBL" id="PDUD01000010">
    <property type="protein sequence ID" value="PHN07392.1"/>
    <property type="molecule type" value="Genomic_DNA"/>
</dbReference>
<comment type="caution">
    <text evidence="2">The sequence shown here is derived from an EMBL/GenBank/DDBJ whole genome shotgun (WGS) entry which is preliminary data.</text>
</comment>
<gene>
    <name evidence="2" type="ORF">CRP01_07115</name>
</gene>
<dbReference type="RefSeq" id="WP_099149322.1">
    <property type="nucleotide sequence ID" value="NZ_PDUD01000010.1"/>
</dbReference>
<proteinExistence type="predicted"/>
<accession>A0A2D0NFW2</accession>